<proteinExistence type="inferred from homology"/>
<evidence type="ECO:0000256" key="5">
    <source>
        <dbReference type="RuleBase" id="RU367124"/>
    </source>
</evidence>
<protein>
    <recommendedName>
        <fullName evidence="5">RxLR effector protein</fullName>
    </recommendedName>
</protein>
<evidence type="ECO:0000313" key="7">
    <source>
        <dbReference type="Proteomes" id="UP001259832"/>
    </source>
</evidence>
<dbReference type="AlphaFoldDB" id="A0AAD9GT48"/>
<comment type="similarity">
    <text evidence="2 5">Belongs to the RxLR effector family.</text>
</comment>
<keyword evidence="4" id="KW-0732">Signal</keyword>
<evidence type="ECO:0000256" key="3">
    <source>
        <dbReference type="ARBA" id="ARBA00022525"/>
    </source>
</evidence>
<comment type="domain">
    <text evidence="5">The RxLR-dEER motif acts to carry the protein into the host cell cytoplasm through binding to cell surface phosphatidylinositol-3-phosphate.</text>
</comment>
<organism evidence="6 7">
    <name type="scientific">Phytophthora citrophthora</name>
    <dbReference type="NCBI Taxonomy" id="4793"/>
    <lineage>
        <taxon>Eukaryota</taxon>
        <taxon>Sar</taxon>
        <taxon>Stramenopiles</taxon>
        <taxon>Oomycota</taxon>
        <taxon>Peronosporomycetes</taxon>
        <taxon>Peronosporales</taxon>
        <taxon>Peronosporaceae</taxon>
        <taxon>Phytophthora</taxon>
    </lineage>
</organism>
<dbReference type="Proteomes" id="UP001259832">
    <property type="component" value="Unassembled WGS sequence"/>
</dbReference>
<evidence type="ECO:0000256" key="2">
    <source>
        <dbReference type="ARBA" id="ARBA00010400"/>
    </source>
</evidence>
<dbReference type="InterPro" id="IPR031825">
    <property type="entry name" value="RXLR"/>
</dbReference>
<name>A0AAD9GT48_9STRA</name>
<reference evidence="6" key="1">
    <citation type="submission" date="2023-08" db="EMBL/GenBank/DDBJ databases">
        <title>Reference Genome Resource for the Citrus Pathogen Phytophthora citrophthora.</title>
        <authorList>
            <person name="Moller H."/>
            <person name="Coetzee B."/>
            <person name="Rose L.J."/>
            <person name="Van Niekerk J.M."/>
        </authorList>
    </citation>
    <scope>NUCLEOTIDE SEQUENCE</scope>
    <source>
        <strain evidence="6">STE-U-9442</strain>
    </source>
</reference>
<dbReference type="EMBL" id="JASMQC010000006">
    <property type="protein sequence ID" value="KAK1944252.1"/>
    <property type="molecule type" value="Genomic_DNA"/>
</dbReference>
<evidence type="ECO:0000313" key="6">
    <source>
        <dbReference type="EMBL" id="KAK1944252.1"/>
    </source>
</evidence>
<evidence type="ECO:0000256" key="4">
    <source>
        <dbReference type="ARBA" id="ARBA00022729"/>
    </source>
</evidence>
<keyword evidence="7" id="KW-1185">Reference proteome</keyword>
<comment type="subcellular location">
    <subcellularLocation>
        <location evidence="1 5">Secreted</location>
    </subcellularLocation>
</comment>
<comment type="function">
    <text evidence="5">Effector that suppresses plant defense responses during pathogen infection.</text>
</comment>
<dbReference type="Pfam" id="PF16810">
    <property type="entry name" value="RXLR"/>
    <property type="match status" value="1"/>
</dbReference>
<evidence type="ECO:0000256" key="1">
    <source>
        <dbReference type="ARBA" id="ARBA00004613"/>
    </source>
</evidence>
<sequence>MRLTYIFAVTVLTANRNSVTAFPVREDSKIAIKNEAVTTTIGSTFAEGRMLRRMEKNENGLDDDDLDEERGVHEALKQVKQSAKGIKAFFVKFKKSPEGFG</sequence>
<comment type="caution">
    <text evidence="6">The sequence shown here is derived from an EMBL/GenBank/DDBJ whole genome shotgun (WGS) entry which is preliminary data.</text>
</comment>
<gene>
    <name evidence="6" type="ORF">P3T76_004164</name>
</gene>
<accession>A0AAD9GT48</accession>
<keyword evidence="3 5" id="KW-0964">Secreted</keyword>